<evidence type="ECO:0000256" key="2">
    <source>
        <dbReference type="ARBA" id="ARBA00004174"/>
    </source>
</evidence>
<comment type="similarity">
    <text evidence="4">Belongs to the cytochrome P450 family.</text>
</comment>
<comment type="subcellular location">
    <subcellularLocation>
        <location evidence="3">Endoplasmic reticulum membrane</location>
        <topology evidence="3">Peripheral membrane protein</topology>
    </subcellularLocation>
    <subcellularLocation>
        <location evidence="2">Microsome membrane</location>
        <topology evidence="2">Peripheral membrane protein</topology>
    </subcellularLocation>
</comment>
<dbReference type="InterPro" id="IPR036396">
    <property type="entry name" value="Cyt_P450_sf"/>
</dbReference>
<dbReference type="InterPro" id="IPR001128">
    <property type="entry name" value="Cyt_P450"/>
</dbReference>
<evidence type="ECO:0000256" key="11">
    <source>
        <dbReference type="ARBA" id="ARBA00023033"/>
    </source>
</evidence>
<evidence type="ECO:0000256" key="7">
    <source>
        <dbReference type="ARBA" id="ARBA00022824"/>
    </source>
</evidence>
<dbReference type="Pfam" id="PF00067">
    <property type="entry name" value="p450"/>
    <property type="match status" value="1"/>
</dbReference>
<dbReference type="PRINTS" id="PR00463">
    <property type="entry name" value="EP450I"/>
</dbReference>
<dbReference type="Gene3D" id="1.10.630.10">
    <property type="entry name" value="Cytochrome P450"/>
    <property type="match status" value="1"/>
</dbReference>
<evidence type="ECO:0000256" key="4">
    <source>
        <dbReference type="ARBA" id="ARBA00010617"/>
    </source>
</evidence>
<keyword evidence="12" id="KW-0472">Membrane</keyword>
<evidence type="ECO:0000256" key="1">
    <source>
        <dbReference type="ARBA" id="ARBA00001971"/>
    </source>
</evidence>
<organism evidence="14 15">
    <name type="scientific">Glossina morsitans morsitans</name>
    <name type="common">Savannah tsetse fly</name>
    <dbReference type="NCBI Taxonomy" id="37546"/>
    <lineage>
        <taxon>Eukaryota</taxon>
        <taxon>Metazoa</taxon>
        <taxon>Ecdysozoa</taxon>
        <taxon>Arthropoda</taxon>
        <taxon>Hexapoda</taxon>
        <taxon>Insecta</taxon>
        <taxon>Pterygota</taxon>
        <taxon>Neoptera</taxon>
        <taxon>Endopterygota</taxon>
        <taxon>Diptera</taxon>
        <taxon>Brachycera</taxon>
        <taxon>Muscomorpha</taxon>
        <taxon>Hippoboscoidea</taxon>
        <taxon>Glossinidae</taxon>
        <taxon>Glossina</taxon>
    </lineage>
</organism>
<keyword evidence="10 13" id="KW-0408">Iron</keyword>
<dbReference type="InterPro" id="IPR002401">
    <property type="entry name" value="Cyt_P450_E_grp-I"/>
</dbReference>
<dbReference type="InterPro" id="IPR050476">
    <property type="entry name" value="Insect_CytP450_Detox"/>
</dbReference>
<keyword evidence="15" id="KW-1185">Reference proteome</keyword>
<evidence type="ECO:0000256" key="5">
    <source>
        <dbReference type="ARBA" id="ARBA00022617"/>
    </source>
</evidence>
<protein>
    <recommendedName>
        <fullName evidence="16">Cytochrome P450</fullName>
    </recommendedName>
</protein>
<accession>A0A1B0FNI8</accession>
<name>A0A1B0FNI8_GLOMM</name>
<evidence type="ECO:0000256" key="12">
    <source>
        <dbReference type="ARBA" id="ARBA00023136"/>
    </source>
</evidence>
<keyword evidence="6 13" id="KW-0479">Metal-binding</keyword>
<evidence type="ECO:0000256" key="8">
    <source>
        <dbReference type="ARBA" id="ARBA00022848"/>
    </source>
</evidence>
<dbReference type="AlphaFoldDB" id="A0A1B0FNI8"/>
<dbReference type="EnsemblMetazoa" id="GMOY005461-RA">
    <property type="protein sequence ID" value="GMOY005461-PA"/>
    <property type="gene ID" value="GMOY005461"/>
</dbReference>
<dbReference type="VEuPathDB" id="VectorBase:GMOY005461"/>
<evidence type="ECO:0000256" key="9">
    <source>
        <dbReference type="ARBA" id="ARBA00023002"/>
    </source>
</evidence>
<evidence type="ECO:0000256" key="6">
    <source>
        <dbReference type="ARBA" id="ARBA00022723"/>
    </source>
</evidence>
<evidence type="ECO:0000313" key="15">
    <source>
        <dbReference type="Proteomes" id="UP000092444"/>
    </source>
</evidence>
<evidence type="ECO:0008006" key="16">
    <source>
        <dbReference type="Google" id="ProtNLM"/>
    </source>
</evidence>
<feature type="binding site" description="axial binding residue" evidence="13">
    <location>
        <position position="405"/>
    </location>
    <ligand>
        <name>heme</name>
        <dbReference type="ChEBI" id="CHEBI:30413"/>
    </ligand>
    <ligandPart>
        <name>Fe</name>
        <dbReference type="ChEBI" id="CHEBI:18248"/>
    </ligandPart>
</feature>
<evidence type="ECO:0000256" key="13">
    <source>
        <dbReference type="PIRSR" id="PIRSR602401-1"/>
    </source>
</evidence>
<dbReference type="PANTHER" id="PTHR24292">
    <property type="entry name" value="CYTOCHROME P450"/>
    <property type="match status" value="1"/>
</dbReference>
<dbReference type="GO" id="GO:0020037">
    <property type="term" value="F:heme binding"/>
    <property type="evidence" value="ECO:0007669"/>
    <property type="project" value="InterPro"/>
</dbReference>
<dbReference type="STRING" id="37546.A0A1B0FNI8"/>
<dbReference type="GO" id="GO:0005789">
    <property type="term" value="C:endoplasmic reticulum membrane"/>
    <property type="evidence" value="ECO:0007669"/>
    <property type="project" value="UniProtKB-SubCell"/>
</dbReference>
<evidence type="ECO:0000256" key="10">
    <source>
        <dbReference type="ARBA" id="ARBA00023004"/>
    </source>
</evidence>
<comment type="cofactor">
    <cofactor evidence="1 13">
        <name>heme</name>
        <dbReference type="ChEBI" id="CHEBI:30413"/>
    </cofactor>
</comment>
<dbReference type="PhylomeDB" id="A0A1B0FNI8"/>
<evidence type="ECO:0000256" key="3">
    <source>
        <dbReference type="ARBA" id="ARBA00004406"/>
    </source>
</evidence>
<keyword evidence="8" id="KW-0492">Microsome</keyword>
<dbReference type="EMBL" id="CCAG010013625">
    <property type="status" value="NOT_ANNOTATED_CDS"/>
    <property type="molecule type" value="Genomic_DNA"/>
</dbReference>
<dbReference type="GO" id="GO:0004497">
    <property type="term" value="F:monooxygenase activity"/>
    <property type="evidence" value="ECO:0007669"/>
    <property type="project" value="UniProtKB-KW"/>
</dbReference>
<keyword evidence="9" id="KW-0560">Oxidoreductase</keyword>
<reference evidence="14" key="1">
    <citation type="submission" date="2020-05" db="UniProtKB">
        <authorList>
            <consortium name="EnsemblMetazoa"/>
        </authorList>
    </citation>
    <scope>IDENTIFICATION</scope>
    <source>
        <strain evidence="14">Yale</strain>
    </source>
</reference>
<dbReference type="SUPFAM" id="SSF48264">
    <property type="entry name" value="Cytochrome P450"/>
    <property type="match status" value="1"/>
</dbReference>
<keyword evidence="5 13" id="KW-0349">Heme</keyword>
<keyword evidence="7" id="KW-0256">Endoplasmic reticulum</keyword>
<dbReference type="GO" id="GO:0016705">
    <property type="term" value="F:oxidoreductase activity, acting on paired donors, with incorporation or reduction of molecular oxygen"/>
    <property type="evidence" value="ECO:0007669"/>
    <property type="project" value="InterPro"/>
</dbReference>
<dbReference type="GO" id="GO:0005506">
    <property type="term" value="F:iron ion binding"/>
    <property type="evidence" value="ECO:0007669"/>
    <property type="project" value="InterPro"/>
</dbReference>
<evidence type="ECO:0000313" key="14">
    <source>
        <dbReference type="EnsemblMetazoa" id="GMOY005461-PA"/>
    </source>
</evidence>
<sequence length="462" mass="54902">MWLLVHIICYTLILLAVHHVFSYWKRRRFPQEKTVLYWDFFKQIIRRELQYVKAINADYRRFRSQPFVGIYCRLKPCLLVRDLSFANSIMKTAGAHHFTNTKWDYSRNYRKYNLLEKLSPIFCKNQLEGMLPHIEKVGNNLLNYLNDRWRQDDKVIEVDAQYLISTFVINVLANLIYGSEIDHFKQTDNVFKQYVNEKLRNTRAYNFGLIRKDILQMLLKLRNGDNIEYNEKFTWCLKKDYGIKEKFLSLTKLTRIVEHLFDMGYESMAVTATFTLYEILKDDDIRHKIMQELEAFELTKTNCNTCVNYENLQNLKFMDLCIQETTRKYPSVPLIERQCCKDFKLPGTKLTMRDGDTMIIPLMAIQHDEKYYVNPLSYKPQRFVENKSGEKAEVFIGFGFGAQICVAQHLIKLVIKLILVKLFLNYQLESTDSTSLKVDYKRLACIRAKKGFKIKLKKLPKK</sequence>
<proteinExistence type="inferred from homology"/>
<dbReference type="Proteomes" id="UP000092444">
    <property type="component" value="Unassembled WGS sequence"/>
</dbReference>
<keyword evidence="11" id="KW-0503">Monooxygenase</keyword>
<dbReference type="PANTHER" id="PTHR24292:SF93">
    <property type="entry name" value="CYTOCHROME P450 310A1-RELATED"/>
    <property type="match status" value="1"/>
</dbReference>